<evidence type="ECO:0000313" key="7">
    <source>
        <dbReference type="Proteomes" id="UP000663855"/>
    </source>
</evidence>
<dbReference type="PANTHER" id="PTHR10131:SF94">
    <property type="entry name" value="TNF RECEPTOR-ASSOCIATED FACTOR 4"/>
    <property type="match status" value="1"/>
</dbReference>
<dbReference type="PROSITE" id="PS50144">
    <property type="entry name" value="MATH"/>
    <property type="match status" value="1"/>
</dbReference>
<evidence type="ECO:0000256" key="1">
    <source>
        <dbReference type="SAM" id="Coils"/>
    </source>
</evidence>
<dbReference type="Pfam" id="PF21355">
    <property type="entry name" value="TRAF-mep_MATH"/>
    <property type="match status" value="1"/>
</dbReference>
<keyword evidence="8" id="KW-1185">Reference proteome</keyword>
<dbReference type="SMART" id="SM00061">
    <property type="entry name" value="MATH"/>
    <property type="match status" value="1"/>
</dbReference>
<feature type="domain" description="MATH" evidence="2">
    <location>
        <begin position="169"/>
        <end position="326"/>
    </location>
</feature>
<sequence>MSDIPNRDQNNSIYGLPNTKLCPLAELGCTKDEKVKTTEKHFTTEEHQKRLVILAQNIIENKTSNSNNDSNIDDTTADLYKTHEKISKNIETLETLKDQLLHLSSTILQTHNLLKSCQTEIDDTKQNNEMQKNEINSMLTNEQVLESEANILKQQVEYRNQLAKSHLLDGSMIWRIENVLEKTYDAQSERQTSIYSPAFFTSESGYKLCVRLYLNGDGSARGTHVSIFLVILRGPYDAILQWPFSYRVSFCLYDQLTIMESGELKQAKHIIESFRPDTKSLSFQRPPLSMNIASGIPKFISLDEFNLPAPMNRYVINDTIFIKVLIDFIGIPRSMSAFIFSLNCALPKEIQQKLVDEEIKRRAEQVSS</sequence>
<dbReference type="PANTHER" id="PTHR10131">
    <property type="entry name" value="TNF RECEPTOR ASSOCIATED FACTOR"/>
    <property type="match status" value="1"/>
</dbReference>
<evidence type="ECO:0000259" key="2">
    <source>
        <dbReference type="PROSITE" id="PS50144"/>
    </source>
</evidence>
<dbReference type="GO" id="GO:0043122">
    <property type="term" value="P:regulation of canonical NF-kappaB signal transduction"/>
    <property type="evidence" value="ECO:0007669"/>
    <property type="project" value="TreeGrafter"/>
</dbReference>
<dbReference type="Proteomes" id="UP000663856">
    <property type="component" value="Unassembled WGS sequence"/>
</dbReference>
<dbReference type="InterPro" id="IPR012227">
    <property type="entry name" value="TNF_rcpt-assoc_TRAF_met"/>
</dbReference>
<comment type="caution">
    <text evidence="3">The sequence shown here is derived from an EMBL/GenBank/DDBJ whole genome shotgun (WGS) entry which is preliminary data.</text>
</comment>
<dbReference type="InterPro" id="IPR008974">
    <property type="entry name" value="TRAF-like"/>
</dbReference>
<gene>
    <name evidence="5" type="ORF">BYL167_LOCUS13483</name>
    <name evidence="3" type="ORF">CJN711_LOCUS17691</name>
    <name evidence="6" type="ORF">OVN521_LOCUS29869</name>
    <name evidence="4" type="ORF">WKI299_LOCUS9684</name>
</gene>
<dbReference type="EMBL" id="CAJNRF010003209">
    <property type="protein sequence ID" value="CAF2048336.1"/>
    <property type="molecule type" value="Genomic_DNA"/>
</dbReference>
<reference evidence="3" key="1">
    <citation type="submission" date="2021-02" db="EMBL/GenBank/DDBJ databases">
        <authorList>
            <person name="Nowell W R."/>
        </authorList>
    </citation>
    <scope>NUCLEOTIDE SEQUENCE</scope>
</reference>
<dbReference type="InterPro" id="IPR002083">
    <property type="entry name" value="MATH/TRAF_dom"/>
</dbReference>
<dbReference type="SUPFAM" id="SSF49599">
    <property type="entry name" value="TRAF domain-like"/>
    <property type="match status" value="1"/>
</dbReference>
<evidence type="ECO:0000313" key="5">
    <source>
        <dbReference type="EMBL" id="CAF3997213.1"/>
    </source>
</evidence>
<dbReference type="Proteomes" id="UP000663866">
    <property type="component" value="Unassembled WGS sequence"/>
</dbReference>
<evidence type="ECO:0000313" key="8">
    <source>
        <dbReference type="Proteomes" id="UP000663866"/>
    </source>
</evidence>
<evidence type="ECO:0000313" key="3">
    <source>
        <dbReference type="EMBL" id="CAF1316208.1"/>
    </source>
</evidence>
<dbReference type="PIRSF" id="PIRSF015614">
    <property type="entry name" value="TRAF"/>
    <property type="match status" value="1"/>
</dbReference>
<dbReference type="CDD" id="cd00270">
    <property type="entry name" value="MATH_TRAF_C"/>
    <property type="match status" value="1"/>
</dbReference>
<name>A0A815ESX0_9BILA</name>
<evidence type="ECO:0000313" key="6">
    <source>
        <dbReference type="EMBL" id="CAF4266749.1"/>
    </source>
</evidence>
<proteinExistence type="predicted"/>
<feature type="coiled-coil region" evidence="1">
    <location>
        <begin position="114"/>
        <end position="141"/>
    </location>
</feature>
<keyword evidence="1" id="KW-0175">Coiled coil</keyword>
<organism evidence="3 7">
    <name type="scientific">Rotaria magnacalcarata</name>
    <dbReference type="NCBI Taxonomy" id="392030"/>
    <lineage>
        <taxon>Eukaryota</taxon>
        <taxon>Metazoa</taxon>
        <taxon>Spiralia</taxon>
        <taxon>Gnathifera</taxon>
        <taxon>Rotifera</taxon>
        <taxon>Eurotatoria</taxon>
        <taxon>Bdelloidea</taxon>
        <taxon>Philodinida</taxon>
        <taxon>Philodinidae</taxon>
        <taxon>Rotaria</taxon>
    </lineage>
</organism>
<dbReference type="EMBL" id="CAJNOV010008262">
    <property type="protein sequence ID" value="CAF1316208.1"/>
    <property type="molecule type" value="Genomic_DNA"/>
</dbReference>
<dbReference type="AlphaFoldDB" id="A0A815ESX0"/>
<dbReference type="Proteomes" id="UP000663855">
    <property type="component" value="Unassembled WGS sequence"/>
</dbReference>
<dbReference type="GO" id="GO:0007165">
    <property type="term" value="P:signal transduction"/>
    <property type="evidence" value="ECO:0007669"/>
    <property type="project" value="InterPro"/>
</dbReference>
<evidence type="ECO:0000313" key="4">
    <source>
        <dbReference type="EMBL" id="CAF2048336.1"/>
    </source>
</evidence>
<dbReference type="Proteomes" id="UP000681967">
    <property type="component" value="Unassembled WGS sequence"/>
</dbReference>
<accession>A0A815ESX0</accession>
<dbReference type="GO" id="GO:0008270">
    <property type="term" value="F:zinc ion binding"/>
    <property type="evidence" value="ECO:0007669"/>
    <property type="project" value="InterPro"/>
</dbReference>
<dbReference type="Gene3D" id="2.60.210.10">
    <property type="entry name" value="Apoptosis, Tumor Necrosis Factor Receptor Associated Protein 2, Chain A"/>
    <property type="match status" value="1"/>
</dbReference>
<dbReference type="EMBL" id="CAJOBH010004635">
    <property type="protein sequence ID" value="CAF3997213.1"/>
    <property type="molecule type" value="Genomic_DNA"/>
</dbReference>
<protein>
    <recommendedName>
        <fullName evidence="2">MATH domain-containing protein</fullName>
    </recommendedName>
</protein>
<dbReference type="InterPro" id="IPR049342">
    <property type="entry name" value="TRAF1-6_MATH_dom"/>
</dbReference>
<dbReference type="GO" id="GO:0042981">
    <property type="term" value="P:regulation of apoptotic process"/>
    <property type="evidence" value="ECO:0007669"/>
    <property type="project" value="InterPro"/>
</dbReference>
<dbReference type="EMBL" id="CAJOBG010009456">
    <property type="protein sequence ID" value="CAF4266749.1"/>
    <property type="molecule type" value="Genomic_DNA"/>
</dbReference>